<dbReference type="CDD" id="cd00657">
    <property type="entry name" value="Ferritin_like"/>
    <property type="match status" value="1"/>
</dbReference>
<dbReference type="SUPFAM" id="SSF56059">
    <property type="entry name" value="Glutathione synthetase ATP-binding domain-like"/>
    <property type="match status" value="1"/>
</dbReference>
<reference evidence="2 3" key="1">
    <citation type="submission" date="2019-08" db="EMBL/GenBank/DDBJ databases">
        <title>Deep-cultivation of Planctomycetes and their phenomic and genomic characterization uncovers novel biology.</title>
        <authorList>
            <person name="Wiegand S."/>
            <person name="Jogler M."/>
            <person name="Boedeker C."/>
            <person name="Pinto D."/>
            <person name="Vollmers J."/>
            <person name="Rivas-Marin E."/>
            <person name="Kohn T."/>
            <person name="Peeters S.H."/>
            <person name="Heuer A."/>
            <person name="Rast P."/>
            <person name="Oberbeckmann S."/>
            <person name="Bunk B."/>
            <person name="Jeske O."/>
            <person name="Meyerdierks A."/>
            <person name="Storesund J.E."/>
            <person name="Kallscheuer N."/>
            <person name="Luecker S."/>
            <person name="Lage O.M."/>
            <person name="Pohl T."/>
            <person name="Merkel B.J."/>
            <person name="Hornburger P."/>
            <person name="Mueller R.-W."/>
            <person name="Bruemmer F."/>
            <person name="Labrenz M."/>
            <person name="Spormann A.M."/>
            <person name="Op den Camp H."/>
            <person name="Overmann J."/>
            <person name="Amann R."/>
            <person name="Jetten M.S.M."/>
            <person name="Mascher T."/>
            <person name="Medema M.H."/>
            <person name="Devos D.P."/>
            <person name="Kaster A.-K."/>
            <person name="Ovreas L."/>
            <person name="Rohde M."/>
            <person name="Galperin M.Y."/>
            <person name="Jogler C."/>
        </authorList>
    </citation>
    <scope>NUCLEOTIDE SEQUENCE [LARGE SCALE GENOMIC DNA]</scope>
    <source>
        <strain evidence="2 3">FC18</strain>
    </source>
</reference>
<dbReference type="InterPro" id="IPR007402">
    <property type="entry name" value="DUF455"/>
</dbReference>
<dbReference type="PANTHER" id="PTHR42782:SF2">
    <property type="entry name" value="3-OXOACYL-[ACYL-CARRIER-PROTEIN] SYNTHASE-LIKE PROTEIN"/>
    <property type="match status" value="1"/>
</dbReference>
<name>A0A5B9PGT9_9BACT</name>
<dbReference type="EMBL" id="CP042912">
    <property type="protein sequence ID" value="QEG23972.1"/>
    <property type="molecule type" value="Genomic_DNA"/>
</dbReference>
<feature type="region of interest" description="Disordered" evidence="1">
    <location>
        <begin position="38"/>
        <end position="72"/>
    </location>
</feature>
<keyword evidence="3" id="KW-1185">Reference proteome</keyword>
<evidence type="ECO:0008006" key="4">
    <source>
        <dbReference type="Google" id="ProtNLM"/>
    </source>
</evidence>
<dbReference type="PANTHER" id="PTHR42782">
    <property type="entry name" value="SI:CH73-314G15.3"/>
    <property type="match status" value="1"/>
</dbReference>
<dbReference type="RefSeq" id="WP_075082466.1">
    <property type="nucleotide sequence ID" value="NZ_CP042912.1"/>
</dbReference>
<evidence type="ECO:0000256" key="1">
    <source>
        <dbReference type="SAM" id="MobiDB-lite"/>
    </source>
</evidence>
<evidence type="ECO:0000313" key="2">
    <source>
        <dbReference type="EMBL" id="QEG23972.1"/>
    </source>
</evidence>
<dbReference type="Proteomes" id="UP000322214">
    <property type="component" value="Chromosome"/>
</dbReference>
<dbReference type="STRING" id="980251.GCA_001642875_04224"/>
<protein>
    <recommendedName>
        <fullName evidence="4">DUF455 domain-containing protein</fullName>
    </recommendedName>
</protein>
<dbReference type="Pfam" id="PF04305">
    <property type="entry name" value="DUF455"/>
    <property type="match status" value="1"/>
</dbReference>
<dbReference type="OrthoDB" id="9778629at2"/>
<organism evidence="2 3">
    <name type="scientific">Mariniblastus fucicola</name>
    <dbReference type="NCBI Taxonomy" id="980251"/>
    <lineage>
        <taxon>Bacteria</taxon>
        <taxon>Pseudomonadati</taxon>
        <taxon>Planctomycetota</taxon>
        <taxon>Planctomycetia</taxon>
        <taxon>Pirellulales</taxon>
        <taxon>Pirellulaceae</taxon>
        <taxon>Mariniblastus</taxon>
    </lineage>
</organism>
<dbReference type="SUPFAM" id="SSF47240">
    <property type="entry name" value="Ferritin-like"/>
    <property type="match status" value="1"/>
</dbReference>
<dbReference type="InterPro" id="IPR009078">
    <property type="entry name" value="Ferritin-like_SF"/>
</dbReference>
<evidence type="ECO:0000313" key="3">
    <source>
        <dbReference type="Proteomes" id="UP000322214"/>
    </source>
</evidence>
<proteinExistence type="predicted"/>
<dbReference type="KEGG" id="mff:MFFC18_38770"/>
<gene>
    <name evidence="2" type="ORF">MFFC18_38770</name>
</gene>
<dbReference type="AlphaFoldDB" id="A0A5B9PGT9"/>
<accession>A0A5B9PGT9</accession>
<sequence length="692" mass="79295">MNITEFAEQVVFSNSLEEKLAAPGKLSFDRHTSARLVSEKSLRTPGRPSHLLMQHQPGRNVQPPREDQLENEKSRGQLLHFLANHELLATELMALVLLKFPNAPRAFRQGVLVTLQEEQLHTRMYLERMKQCGVEFGTWPVSGQFWRIVEPMDSPMDFVSRLSLTFEQANLDFSLHYSKVFARIGDHHTAGLLQKIYEDEIGHVQHGLHWFRQWKEPGKSDFDAWQETLDFPMSPGRARGPRSCFNREGRRKAGLSDEFIDAIEIFGQSKDRSAAVRWFDPGAEAELRAANLQARGDQTDPMMQQLGKELEFVLVALSKPDDMLLVRELPSQELQKHWVDAGVEFPEFCLFEDQQSLLHRKLNRLEPWAWTPANQVRVETVRNSVRHQPGLWLDSQAELFRKSWAANKIDRWFDSANETPSWMAGVECSGIPVGNQYSLDEALSQIASRGFDVAIYKHDLGSSGRGMHRIATRKPAPQKQFRSDIEAIVEPWLERVVDLSFLWHVDQAGELKFLGWTRPLVSKGGRYEGTKLGSPFYDCDPEVRKFLLSEKCLKLKLTQQWLERNLLPELTSRQFRGNFGVDAFVFRNRESSLKIRPFVELNPRTTMGHVALAIEKRTADGAKGMFRVLTQSQYRSQKDRLESLAIEFDSHGRWKSGVVWFGERSDSAKLIPCVIIEPPAGKSAHKKTRAKS</sequence>